<keyword evidence="3" id="KW-1185">Reference proteome</keyword>
<name>A0A840EMW0_9FLAO</name>
<keyword evidence="1" id="KW-0472">Membrane</keyword>
<gene>
    <name evidence="2" type="ORF">GGR32_000719</name>
</gene>
<comment type="caution">
    <text evidence="2">The sequence shown here is derived from an EMBL/GenBank/DDBJ whole genome shotgun (WGS) entry which is preliminary data.</text>
</comment>
<feature type="transmembrane region" description="Helical" evidence="1">
    <location>
        <begin position="12"/>
        <end position="33"/>
    </location>
</feature>
<evidence type="ECO:0000313" key="3">
    <source>
        <dbReference type="Proteomes" id="UP000553034"/>
    </source>
</evidence>
<evidence type="ECO:0000313" key="2">
    <source>
        <dbReference type="EMBL" id="MBB4118445.1"/>
    </source>
</evidence>
<keyword evidence="1" id="KW-0812">Transmembrane</keyword>
<reference evidence="2 3" key="1">
    <citation type="submission" date="2020-08" db="EMBL/GenBank/DDBJ databases">
        <title>Genomic Encyclopedia of Type Strains, Phase IV (KMG-IV): sequencing the most valuable type-strain genomes for metagenomic binning, comparative biology and taxonomic classification.</title>
        <authorList>
            <person name="Goeker M."/>
        </authorList>
    </citation>
    <scope>NUCLEOTIDE SEQUENCE [LARGE SCALE GENOMIC DNA]</scope>
    <source>
        <strain evidence="2 3">DSM 29568</strain>
    </source>
</reference>
<evidence type="ECO:0000256" key="1">
    <source>
        <dbReference type="SAM" id="Phobius"/>
    </source>
</evidence>
<sequence length="89" mass="10340">MNTKKIKLILNVLIASAITIVFINLISLIFSLLTLKSPIEINSLIFDNGMFFLNGENIGMNFIETKYWLFYTLLLVTYYHLFKNKESTI</sequence>
<dbReference type="Proteomes" id="UP000553034">
    <property type="component" value="Unassembled WGS sequence"/>
</dbReference>
<keyword evidence="1" id="KW-1133">Transmembrane helix</keyword>
<proteinExistence type="predicted"/>
<feature type="transmembrane region" description="Helical" evidence="1">
    <location>
        <begin position="65"/>
        <end position="82"/>
    </location>
</feature>
<protein>
    <submittedName>
        <fullName evidence="2">Uncharacterized protein</fullName>
    </submittedName>
</protein>
<dbReference type="RefSeq" id="WP_183476531.1">
    <property type="nucleotide sequence ID" value="NZ_JACIFO010000002.1"/>
</dbReference>
<accession>A0A840EMW0</accession>
<dbReference type="EMBL" id="JACIFO010000002">
    <property type="protein sequence ID" value="MBB4118445.1"/>
    <property type="molecule type" value="Genomic_DNA"/>
</dbReference>
<dbReference type="AlphaFoldDB" id="A0A840EMW0"/>
<organism evidence="2 3">
    <name type="scientific">Mesonia hippocampi</name>
    <dbReference type="NCBI Taxonomy" id="1628250"/>
    <lineage>
        <taxon>Bacteria</taxon>
        <taxon>Pseudomonadati</taxon>
        <taxon>Bacteroidota</taxon>
        <taxon>Flavobacteriia</taxon>
        <taxon>Flavobacteriales</taxon>
        <taxon>Flavobacteriaceae</taxon>
        <taxon>Mesonia</taxon>
    </lineage>
</organism>